<dbReference type="InterPro" id="IPR001119">
    <property type="entry name" value="SLH_dom"/>
</dbReference>
<sequence>MFRKKSGARITSLALVLAMMLGLFTSGGGMIQAQGTADNDNPLVSVKLSAEDMAVPLDGVTQLQVTGRLKDGSEIDLRHDAKTTIAYSAPIDMFTIGDDGLARAGTQDVGEVQIGVEVVRDGIRLTDTLKLTIKPEPARPFLRDYTGTLTMKLYLGDNGKIELTLDEALEAIKKMDHMTRSMPKIIYLVGWQHDGHDSKYPDWNVVNPKLKRPGDATALDSLKWFMDEAEKYNTTISFHINMTDAYQDSPQWEEFINKDLIRKEENGELIKGGHWVSGQSYKINLTRAWEAGVFQRNIDDLLAKIPQLLRGKTIHIDAFVTSPVEWAPSVGNADPYHKTTYRQESETQKKIMRYWRDKGMDVTSEYFHGYRGDPLFGLQPMAWWADWRSIDSQMKLPAALAVGGKGGNELFGTSMHGEEIVKKDKVRLTGFLQEFSATTLLWQYLNQFERLSYNEPTSTVQFSDGVTSSKQSGKRVVKHGDVTIADGTDMFVPALWRKDKPEIIAFSQDGYKDRSWKLPAGWAGVQAVDVFEIGMGLPRLIERGLPTAGDTVTLSIAPGSAVSITPANQEPLDPIQTIAAGLKSVPAPAKNMTRLTLPQVPEGYEIELLESKRPDVIDHTGHISPTSQEEEVLLIFQVKRKADGVSTHTAAIPVIVPPGSVVNINDVYDAKNAVLTGNAVLRSNGAFMTGSVVGFVGGPVGNNNTVTFQQVNVPGDGLYELQLEYATAVPRSVFVRANEEQGIEVLLTGTDWNKAQLKTIQVVLKKGMNTITLYNPTEYAPDMGSIIVKSITPNSIADWITSIQLPGKNDKYVTLPSVPQGFTVSIKSSDNETVIKPDGRIVRPAADQIVYLILQVTRNYDGVTAETAAIPVVIAGEPQIISVATVVVNTEVGKAPVLPTVVTATYSDMTVEEISVVWDAIEAEQYAKAGTFTVTGAVAGTDLQAIATVHVKESPAQTPYITRISPAFVETVVGTPPAMPTVVTATYSDLSMAQVSVVWDQIDASLYSKTGSFTVNGTVEGTLLKAEAMVTVKADQGSGNGTDNGSGGGSSSSSTSTTVPPQTKEPKKPQPNREQEAPKLMELTYVPTTEQMQHPHYLSVVRVNEDGSTMPVVFSAYDPSALKMKFLGYVDENYKVVYKEVKFTDLQKHVWAKEAIEALTSRGVLDGVSLYRFVPEQAITRAELVVMLVRMLGLTAEADSNFADVNPSASYYYDIAIAKKAGLIQGVTDKEFQPEAKVTREQWMTIIERALRQMKVINESENEDALNTFTDREQIADYALRSAAALVKLKLIVGANQQLLPKKTTSRAEAALVLYRIIPLVLQK</sequence>
<dbReference type="Gene3D" id="2.60.120.260">
    <property type="entry name" value="Galactose-binding domain-like"/>
    <property type="match status" value="1"/>
</dbReference>
<dbReference type="CDD" id="cd04081">
    <property type="entry name" value="CBM35_galactosidase-like"/>
    <property type="match status" value="1"/>
</dbReference>
<dbReference type="InterPro" id="IPR008979">
    <property type="entry name" value="Galactose-bd-like_sf"/>
</dbReference>
<feature type="domain" description="SLH" evidence="3">
    <location>
        <begin position="1139"/>
        <end position="1202"/>
    </location>
</feature>
<dbReference type="Proteomes" id="UP001250538">
    <property type="component" value="Unassembled WGS sequence"/>
</dbReference>
<gene>
    <name evidence="4" type="ORF">RQP50_12720</name>
</gene>
<accession>A0AAJ2JZA7</accession>
<evidence type="ECO:0000259" key="2">
    <source>
        <dbReference type="PROSITE" id="PS51175"/>
    </source>
</evidence>
<dbReference type="Pfam" id="PF12905">
    <property type="entry name" value="Glyco_hydro_101"/>
    <property type="match status" value="1"/>
</dbReference>
<feature type="domain" description="SLH" evidence="3">
    <location>
        <begin position="1266"/>
        <end position="1324"/>
    </location>
</feature>
<dbReference type="EMBL" id="JAVYAA010000002">
    <property type="protein sequence ID" value="MDT8977107.1"/>
    <property type="molecule type" value="Genomic_DNA"/>
</dbReference>
<dbReference type="Gene3D" id="3.20.20.80">
    <property type="entry name" value="Glycosidases"/>
    <property type="match status" value="1"/>
</dbReference>
<dbReference type="PROSITE" id="PS51272">
    <property type="entry name" value="SLH"/>
    <property type="match status" value="3"/>
</dbReference>
<evidence type="ECO:0000259" key="3">
    <source>
        <dbReference type="PROSITE" id="PS51272"/>
    </source>
</evidence>
<dbReference type="PANTHER" id="PTHR43308:SF5">
    <property type="entry name" value="S-LAYER PROTEIN _ PEPTIDOGLYCAN ENDO-BETA-N-ACETYLGLUCOSAMINIDASE"/>
    <property type="match status" value="1"/>
</dbReference>
<evidence type="ECO:0000313" key="4">
    <source>
        <dbReference type="EMBL" id="MDT8977107.1"/>
    </source>
</evidence>
<feature type="domain" description="CBM6" evidence="2">
    <location>
        <begin position="666"/>
        <end position="789"/>
    </location>
</feature>
<name>A0AAJ2JZA7_9BACL</name>
<feature type="region of interest" description="Disordered" evidence="1">
    <location>
        <begin position="1035"/>
        <end position="1078"/>
    </location>
</feature>
<proteinExistence type="predicted"/>
<feature type="compositionally biased region" description="Basic and acidic residues" evidence="1">
    <location>
        <begin position="1064"/>
        <end position="1078"/>
    </location>
</feature>
<dbReference type="InterPro" id="IPR013780">
    <property type="entry name" value="Glyco_hydro_b"/>
</dbReference>
<dbReference type="InterPro" id="IPR025706">
    <property type="entry name" value="Endoa_GalNAc"/>
</dbReference>
<dbReference type="Pfam" id="PF00395">
    <property type="entry name" value="SLH"/>
    <property type="match status" value="3"/>
</dbReference>
<reference evidence="5" key="1">
    <citation type="submission" date="2023-09" db="EMBL/GenBank/DDBJ databases">
        <title>Paenibacillus sp. chi10 Genome sequencing and assembly.</title>
        <authorList>
            <person name="Kim I."/>
        </authorList>
    </citation>
    <scope>NUCLEOTIDE SEQUENCE [LARGE SCALE GENOMIC DNA]</scope>
    <source>
        <strain evidence="5">chi10</strain>
    </source>
</reference>
<comment type="caution">
    <text evidence="4">The sequence shown here is derived from an EMBL/GenBank/DDBJ whole genome shotgun (WGS) entry which is preliminary data.</text>
</comment>
<dbReference type="GO" id="GO:0030246">
    <property type="term" value="F:carbohydrate binding"/>
    <property type="evidence" value="ECO:0007669"/>
    <property type="project" value="InterPro"/>
</dbReference>
<dbReference type="PANTHER" id="PTHR43308">
    <property type="entry name" value="OUTER MEMBRANE PROTEIN ALPHA-RELATED"/>
    <property type="match status" value="1"/>
</dbReference>
<dbReference type="GO" id="GO:0033926">
    <property type="term" value="F:endo-alpha-N-acetylgalactosaminidase activity"/>
    <property type="evidence" value="ECO:0007669"/>
    <property type="project" value="InterPro"/>
</dbReference>
<dbReference type="InterPro" id="IPR051465">
    <property type="entry name" value="Cell_Envelope_Struct_Comp"/>
</dbReference>
<keyword evidence="5" id="KW-1185">Reference proteome</keyword>
<feature type="compositionally biased region" description="Low complexity" evidence="1">
    <location>
        <begin position="1051"/>
        <end position="1062"/>
    </location>
</feature>
<dbReference type="PROSITE" id="PS51175">
    <property type="entry name" value="CBM6"/>
    <property type="match status" value="1"/>
</dbReference>
<evidence type="ECO:0000313" key="5">
    <source>
        <dbReference type="Proteomes" id="UP001250538"/>
    </source>
</evidence>
<dbReference type="InterPro" id="IPR011081">
    <property type="entry name" value="Big_4"/>
</dbReference>
<organism evidence="4 5">
    <name type="scientific">Paenibacillus suaedae</name>
    <dbReference type="NCBI Taxonomy" id="3077233"/>
    <lineage>
        <taxon>Bacteria</taxon>
        <taxon>Bacillati</taxon>
        <taxon>Bacillota</taxon>
        <taxon>Bacilli</taxon>
        <taxon>Bacillales</taxon>
        <taxon>Paenibacillaceae</taxon>
        <taxon>Paenibacillus</taxon>
    </lineage>
</organism>
<dbReference type="Gene3D" id="2.60.40.1180">
    <property type="entry name" value="Golgi alpha-mannosidase II"/>
    <property type="match status" value="1"/>
</dbReference>
<feature type="domain" description="SLH" evidence="3">
    <location>
        <begin position="1203"/>
        <end position="1261"/>
    </location>
</feature>
<dbReference type="Pfam" id="PF07532">
    <property type="entry name" value="Big_4"/>
    <property type="match status" value="2"/>
</dbReference>
<evidence type="ECO:0000256" key="1">
    <source>
        <dbReference type="SAM" id="MobiDB-lite"/>
    </source>
</evidence>
<dbReference type="InterPro" id="IPR005084">
    <property type="entry name" value="CBM6"/>
</dbReference>
<dbReference type="RefSeq" id="WP_315745666.1">
    <property type="nucleotide sequence ID" value="NZ_JAVYAA010000002.1"/>
</dbReference>
<protein>
    <submittedName>
        <fullName evidence="4">S-layer homology domain-containing protein</fullName>
    </submittedName>
</protein>
<feature type="compositionally biased region" description="Gly residues" evidence="1">
    <location>
        <begin position="1038"/>
        <end position="1050"/>
    </location>
</feature>
<dbReference type="SUPFAM" id="SSF49785">
    <property type="entry name" value="Galactose-binding domain-like"/>
    <property type="match status" value="1"/>
</dbReference>